<dbReference type="InterPro" id="IPR003034">
    <property type="entry name" value="SAP_dom"/>
</dbReference>
<dbReference type="Proteomes" id="UP000006753">
    <property type="component" value="Unassembled WGS sequence"/>
</dbReference>
<dbReference type="Pfam" id="PF02037">
    <property type="entry name" value="SAP"/>
    <property type="match status" value="1"/>
</dbReference>
<name>K1Y6N7_MARBU</name>
<feature type="compositionally biased region" description="Basic and acidic residues" evidence="3">
    <location>
        <begin position="262"/>
        <end position="277"/>
    </location>
</feature>
<dbReference type="InterPro" id="IPR036361">
    <property type="entry name" value="SAP_dom_sf"/>
</dbReference>
<dbReference type="InterPro" id="IPR052240">
    <property type="entry name" value="SAP_domain_ribonucleoprotein"/>
</dbReference>
<organism evidence="5 6">
    <name type="scientific">Marssonina brunnea f. sp. multigermtubi (strain MB_m1)</name>
    <name type="common">Marssonina leaf spot fungus</name>
    <dbReference type="NCBI Taxonomy" id="1072389"/>
    <lineage>
        <taxon>Eukaryota</taxon>
        <taxon>Fungi</taxon>
        <taxon>Dikarya</taxon>
        <taxon>Ascomycota</taxon>
        <taxon>Pezizomycotina</taxon>
        <taxon>Leotiomycetes</taxon>
        <taxon>Helotiales</taxon>
        <taxon>Drepanopezizaceae</taxon>
        <taxon>Drepanopeziza</taxon>
    </lineage>
</organism>
<dbReference type="OrthoDB" id="445357at2759"/>
<protein>
    <submittedName>
        <fullName evidence="5">SAP domain-containing protein</fullName>
    </submittedName>
</protein>
<dbReference type="GeneID" id="18757481"/>
<feature type="region of interest" description="Disordered" evidence="3">
    <location>
        <begin position="41"/>
        <end position="284"/>
    </location>
</feature>
<evidence type="ECO:0000256" key="1">
    <source>
        <dbReference type="ARBA" id="ARBA00022553"/>
    </source>
</evidence>
<keyword evidence="1" id="KW-0597">Phosphoprotein</keyword>
<dbReference type="KEGG" id="mbe:MBM_01546"/>
<dbReference type="Pfam" id="PF18592">
    <property type="entry name" value="Tho1_MOS11_C"/>
    <property type="match status" value="1"/>
</dbReference>
<feature type="compositionally biased region" description="Gly residues" evidence="3">
    <location>
        <begin position="242"/>
        <end position="259"/>
    </location>
</feature>
<feature type="compositionally biased region" description="Acidic residues" evidence="3">
    <location>
        <begin position="51"/>
        <end position="62"/>
    </location>
</feature>
<feature type="domain" description="SAP" evidence="4">
    <location>
        <begin position="4"/>
        <end position="38"/>
    </location>
</feature>
<dbReference type="GO" id="GO:0016973">
    <property type="term" value="P:poly(A)+ mRNA export from nucleus"/>
    <property type="evidence" value="ECO:0007669"/>
    <property type="project" value="TreeGrafter"/>
</dbReference>
<dbReference type="OMA" id="WSEKDNA"/>
<evidence type="ECO:0000313" key="6">
    <source>
        <dbReference type="Proteomes" id="UP000006753"/>
    </source>
</evidence>
<dbReference type="Gene3D" id="1.10.720.30">
    <property type="entry name" value="SAP domain"/>
    <property type="match status" value="1"/>
</dbReference>
<accession>K1Y6N7</accession>
<evidence type="ECO:0000313" key="5">
    <source>
        <dbReference type="EMBL" id="EKD20864.1"/>
    </source>
</evidence>
<feature type="compositionally biased region" description="Basic and acidic residues" evidence="3">
    <location>
        <begin position="205"/>
        <end position="241"/>
    </location>
</feature>
<proteinExistence type="inferred from homology"/>
<dbReference type="InParanoid" id="K1Y6N7"/>
<dbReference type="RefSeq" id="XP_007289435.1">
    <property type="nucleotide sequence ID" value="XM_007289373.1"/>
</dbReference>
<comment type="similarity">
    <text evidence="2">Belongs to the SAP domain-containing ribonucleoprotein family.</text>
</comment>
<evidence type="ECO:0000256" key="2">
    <source>
        <dbReference type="ARBA" id="ARBA00046328"/>
    </source>
</evidence>
<dbReference type="PANTHER" id="PTHR46551:SF1">
    <property type="entry name" value="SAP DOMAIN-CONTAINING RIBONUCLEOPROTEIN"/>
    <property type="match status" value="1"/>
</dbReference>
<dbReference type="PANTHER" id="PTHR46551">
    <property type="entry name" value="SAP DOMAIN-CONTAINING RIBONUCLEOPROTEIN"/>
    <property type="match status" value="1"/>
</dbReference>
<dbReference type="PROSITE" id="PS50800">
    <property type="entry name" value="SAP"/>
    <property type="match status" value="1"/>
</dbReference>
<feature type="compositionally biased region" description="Basic and acidic residues" evidence="3">
    <location>
        <begin position="159"/>
        <end position="193"/>
    </location>
</feature>
<reference evidence="5 6" key="1">
    <citation type="journal article" date="2012" name="BMC Genomics">
        <title>Sequencing the genome of Marssonina brunnea reveals fungus-poplar co-evolution.</title>
        <authorList>
            <person name="Zhu S."/>
            <person name="Cao Y.-Z."/>
            <person name="Jiang C."/>
            <person name="Tan B.-Y."/>
            <person name="Wang Z."/>
            <person name="Feng S."/>
            <person name="Zhang L."/>
            <person name="Su X.-H."/>
            <person name="Brejova B."/>
            <person name="Vinar T."/>
            <person name="Xu M."/>
            <person name="Wang M.-X."/>
            <person name="Zhang S.-G."/>
            <person name="Huang M.-R."/>
            <person name="Wu R."/>
            <person name="Zhou Y."/>
        </authorList>
    </citation>
    <scope>NUCLEOTIDE SEQUENCE [LARGE SCALE GENOMIC DNA]</scope>
    <source>
        <strain evidence="5 6">MB_m1</strain>
    </source>
</reference>
<dbReference type="SUPFAM" id="SSF68906">
    <property type="entry name" value="SAP domain"/>
    <property type="match status" value="1"/>
</dbReference>
<dbReference type="InterPro" id="IPR040746">
    <property type="entry name" value="THO1_MOS11_C"/>
</dbReference>
<gene>
    <name evidence="5" type="ORF">MBM_01546</name>
</gene>
<dbReference type="eggNOG" id="KOG4259">
    <property type="taxonomic scope" value="Eukaryota"/>
</dbReference>
<keyword evidence="6" id="KW-1185">Reference proteome</keyword>
<dbReference type="HOGENOM" id="CLU_063282_0_0_1"/>
<dbReference type="EMBL" id="JH921429">
    <property type="protein sequence ID" value="EKD20864.1"/>
    <property type="molecule type" value="Genomic_DNA"/>
</dbReference>
<feature type="compositionally biased region" description="Low complexity" evidence="3">
    <location>
        <begin position="65"/>
        <end position="121"/>
    </location>
</feature>
<dbReference type="AlphaFoldDB" id="K1Y6N7"/>
<dbReference type="STRING" id="1072389.K1Y6N7"/>
<evidence type="ECO:0000259" key="4">
    <source>
        <dbReference type="PROSITE" id="PS50800"/>
    </source>
</evidence>
<evidence type="ECO:0000256" key="3">
    <source>
        <dbReference type="SAM" id="MobiDB-lite"/>
    </source>
</evidence>
<dbReference type="GO" id="GO:0005634">
    <property type="term" value="C:nucleus"/>
    <property type="evidence" value="ECO:0007669"/>
    <property type="project" value="TreeGrafter"/>
</dbReference>
<dbReference type="SMART" id="SM00513">
    <property type="entry name" value="SAP"/>
    <property type="match status" value="1"/>
</dbReference>
<sequence>MSDYNALKVPDLKKLLGERGLMISGNKADLIARLQQDDIKKNEGAAASGAAEDEIDWDEDDNKVEPATTAAPVAPAPEIKTPAAAAPSPKPAEPVAAPTTTTTTESAPAPAPTTTATTTEPAPAPEVKPEEPKKNFTAGLVLSEAEKEAAKRAARAKRFGMDKKAEATQTDEEKKLAERAKKFGTDKTKDEGIIKSIVSTLNDGLSEKRMKRGREDRGEGGRHAKRQTPDRRTEGQRRDGRGGGGGQRGEGRGGGGSGGFKKITDDPVEAAKAEARAKRFAAAK</sequence>